<feature type="region of interest" description="Disordered" evidence="1">
    <location>
        <begin position="65"/>
        <end position="110"/>
    </location>
</feature>
<dbReference type="AlphaFoldDB" id="A0A7C9LHQ7"/>
<gene>
    <name evidence="3" type="ORF">GN331_03765</name>
</gene>
<organism evidence="3 4">
    <name type="scientific">Noviluteimonas gilva</name>
    <dbReference type="NCBI Taxonomy" id="2682097"/>
    <lineage>
        <taxon>Bacteria</taxon>
        <taxon>Pseudomonadati</taxon>
        <taxon>Pseudomonadota</taxon>
        <taxon>Gammaproteobacteria</taxon>
        <taxon>Lysobacterales</taxon>
        <taxon>Lysobacteraceae</taxon>
        <taxon>Noviluteimonas</taxon>
    </lineage>
</organism>
<accession>A0A7C9LHQ7</accession>
<reference evidence="3 4" key="1">
    <citation type="submission" date="2019-12" db="EMBL/GenBank/DDBJ databases">
        <authorList>
            <person name="Xu J."/>
        </authorList>
    </citation>
    <scope>NUCLEOTIDE SEQUENCE [LARGE SCALE GENOMIC DNA]</scope>
    <source>
        <strain evidence="3 4">HX-5-24</strain>
    </source>
</reference>
<evidence type="ECO:0000313" key="3">
    <source>
        <dbReference type="EMBL" id="MUV13319.1"/>
    </source>
</evidence>
<evidence type="ECO:0000259" key="2">
    <source>
        <dbReference type="Pfam" id="PF13511"/>
    </source>
</evidence>
<comment type="caution">
    <text evidence="3">The sequence shown here is derived from an EMBL/GenBank/DDBJ whole genome shotgun (WGS) entry which is preliminary data.</text>
</comment>
<dbReference type="Proteomes" id="UP000479692">
    <property type="component" value="Unassembled WGS sequence"/>
</dbReference>
<dbReference type="Pfam" id="PF13511">
    <property type="entry name" value="DUF4124"/>
    <property type="match status" value="1"/>
</dbReference>
<dbReference type="EMBL" id="WOXT01000001">
    <property type="protein sequence ID" value="MUV13319.1"/>
    <property type="molecule type" value="Genomic_DNA"/>
</dbReference>
<protein>
    <submittedName>
        <fullName evidence="3">DUF4124 domain-containing protein</fullName>
    </submittedName>
</protein>
<feature type="region of interest" description="Disordered" evidence="1">
    <location>
        <begin position="178"/>
        <end position="204"/>
    </location>
</feature>
<proteinExistence type="predicted"/>
<evidence type="ECO:0000313" key="4">
    <source>
        <dbReference type="Proteomes" id="UP000479692"/>
    </source>
</evidence>
<keyword evidence="4" id="KW-1185">Reference proteome</keyword>
<feature type="compositionally biased region" description="Basic residues" evidence="1">
    <location>
        <begin position="65"/>
        <end position="79"/>
    </location>
</feature>
<dbReference type="InterPro" id="IPR025392">
    <property type="entry name" value="DUF4124"/>
</dbReference>
<sequence length="329" mass="36730">MHHARRHGLHERHQRRESALGAVVDVGLPLARPDRLEFLRPDLHRPKHLRRRHLRARHLLHAAARRRVRAHARSPRRNPKTLLQRATQRTGCAARRGTQPQRAPGQRLRRPMTRAVWQACRMTRPATFALITLLLALSPFGAHATTIYKCTDAKGTVTMQNDKPCAPGEKQEVRTIGELPTAPAPAPRAEKVEAPTGPPAGAAFELVRGPATDELPASAIPLADRKPPPPLFECKTWEAETYLSETETPEERCAYLNTVGLNGGMGAGEACEIKRDTCTALTDKALCTAWQRRIDEANFRMKYAAKADKADREAEYERQLAAFIDTSCR</sequence>
<name>A0A7C9LHQ7_9GAMM</name>
<feature type="domain" description="DUF4124" evidence="2">
    <location>
        <begin position="134"/>
        <end position="189"/>
    </location>
</feature>
<evidence type="ECO:0000256" key="1">
    <source>
        <dbReference type="SAM" id="MobiDB-lite"/>
    </source>
</evidence>